<evidence type="ECO:0000256" key="4">
    <source>
        <dbReference type="PROSITE-ProRule" id="PRU00288"/>
    </source>
</evidence>
<dbReference type="GO" id="GO:0008270">
    <property type="term" value="F:zinc ion binding"/>
    <property type="evidence" value="ECO:0007669"/>
    <property type="project" value="UniProtKB-KW"/>
</dbReference>
<evidence type="ECO:0000259" key="7">
    <source>
        <dbReference type="PROSITE" id="PS50115"/>
    </source>
</evidence>
<comment type="caution">
    <text evidence="8">The sequence shown here is derived from an EMBL/GenBank/DDBJ whole genome shotgun (WGS) entry which is preliminary data.</text>
</comment>
<evidence type="ECO:0000259" key="6">
    <source>
        <dbReference type="PROSITE" id="PS50003"/>
    </source>
</evidence>
<dbReference type="InterPro" id="IPR027267">
    <property type="entry name" value="AH/BAR_dom_sf"/>
</dbReference>
<dbReference type="InterPro" id="IPR038508">
    <property type="entry name" value="ArfGAP_dom_sf"/>
</dbReference>
<dbReference type="SUPFAM" id="SSF57863">
    <property type="entry name" value="ArfGap/RecO-like zinc finger"/>
    <property type="match status" value="1"/>
</dbReference>
<proteinExistence type="predicted"/>
<feature type="compositionally biased region" description="Polar residues" evidence="5">
    <location>
        <begin position="59"/>
        <end position="70"/>
    </location>
</feature>
<sequence>MYAHLRYFKQGYELLHQMEPYINQLLAYSQKTRESYMSEQAALLEKMQEYQRKVDQENRQSFSGSQNSPNGDVIQPFTRGSHKVIKAVIQSTLEGKVQTIKQGYLSKRSSNLRGDWKRRFFVLDSRGMLYYYRKQWSRLSFQGTSSPSASSHRSSSSESGSSGLLSRWLSSHYHSGAVHDEISFARHTVNLMTSTIKKDAEQSDLRFCFRIISPTKNYTLQAESAAEQMEWIEKITGVIASLLTSQTPVKHFYSSPASVNSSIGSPPDLDQNAIEDYSLGGNITSKSITRASRSSLQPHNGIHAGKLVDALKRLPGNDKCADCGSPEPDWASLNLGILICIECSGVHRNLGVHISKVRSLTLDVKVWEPSIITLFDALGNVFANSVWEDLLQASRTFPADELPKRMQNGDLSTR</sequence>
<dbReference type="InterPro" id="IPR001849">
    <property type="entry name" value="PH_domain"/>
</dbReference>
<evidence type="ECO:0000256" key="5">
    <source>
        <dbReference type="SAM" id="MobiDB-lite"/>
    </source>
</evidence>
<dbReference type="EMBL" id="CAMAPF010000270">
    <property type="protein sequence ID" value="CAH9116243.1"/>
    <property type="molecule type" value="Genomic_DNA"/>
</dbReference>
<dbReference type="Gene3D" id="1.10.220.150">
    <property type="entry name" value="Arf GTPase activating protein"/>
    <property type="match status" value="1"/>
</dbReference>
<dbReference type="SUPFAM" id="SSF50729">
    <property type="entry name" value="PH domain-like"/>
    <property type="match status" value="1"/>
</dbReference>
<dbReference type="SMART" id="SM00105">
    <property type="entry name" value="ArfGap"/>
    <property type="match status" value="1"/>
</dbReference>
<feature type="domain" description="Arf-GAP" evidence="7">
    <location>
        <begin position="305"/>
        <end position="388"/>
    </location>
</feature>
<dbReference type="PROSITE" id="PS50003">
    <property type="entry name" value="PH_DOMAIN"/>
    <property type="match status" value="1"/>
</dbReference>
<name>A0AAV0E3Y1_9ASTE</name>
<feature type="domain" description="PH" evidence="6">
    <location>
        <begin position="98"/>
        <end position="240"/>
    </location>
</feature>
<accession>A0AAV0E3Y1</accession>
<dbReference type="Proteomes" id="UP001152523">
    <property type="component" value="Unassembled WGS sequence"/>
</dbReference>
<evidence type="ECO:0000256" key="3">
    <source>
        <dbReference type="ARBA" id="ARBA00022833"/>
    </source>
</evidence>
<dbReference type="CDD" id="cd08204">
    <property type="entry name" value="ArfGap"/>
    <property type="match status" value="1"/>
</dbReference>
<keyword evidence="9" id="KW-1185">Reference proteome</keyword>
<dbReference type="Pfam" id="PF01412">
    <property type="entry name" value="ArfGap"/>
    <property type="match status" value="1"/>
</dbReference>
<dbReference type="PROSITE" id="PS50115">
    <property type="entry name" value="ARFGAP"/>
    <property type="match status" value="1"/>
</dbReference>
<dbReference type="InterPro" id="IPR001164">
    <property type="entry name" value="ArfGAP_dom"/>
</dbReference>
<dbReference type="PANTHER" id="PTHR23180">
    <property type="entry name" value="CENTAURIN/ARF"/>
    <property type="match status" value="1"/>
</dbReference>
<dbReference type="PRINTS" id="PR00405">
    <property type="entry name" value="REVINTRACTNG"/>
</dbReference>
<reference evidence="8" key="1">
    <citation type="submission" date="2022-07" db="EMBL/GenBank/DDBJ databases">
        <authorList>
            <person name="Macas J."/>
            <person name="Novak P."/>
            <person name="Neumann P."/>
        </authorList>
    </citation>
    <scope>NUCLEOTIDE SEQUENCE</scope>
</reference>
<protein>
    <submittedName>
        <fullName evidence="8">Uncharacterized protein</fullName>
    </submittedName>
</protein>
<evidence type="ECO:0000313" key="9">
    <source>
        <dbReference type="Proteomes" id="UP001152523"/>
    </source>
</evidence>
<keyword evidence="3" id="KW-0862">Zinc</keyword>
<dbReference type="SUPFAM" id="SSF103657">
    <property type="entry name" value="BAR/IMD domain-like"/>
    <property type="match status" value="1"/>
</dbReference>
<dbReference type="PANTHER" id="PTHR23180:SF403">
    <property type="entry name" value="ADP-RIBOSYLATION FACTOR GTPASE-ACTIVATING PROTEIN AGD3-LIKE"/>
    <property type="match status" value="1"/>
</dbReference>
<evidence type="ECO:0000256" key="2">
    <source>
        <dbReference type="ARBA" id="ARBA00022771"/>
    </source>
</evidence>
<dbReference type="InterPro" id="IPR045258">
    <property type="entry name" value="ACAP1/2/3-like"/>
</dbReference>
<dbReference type="SMART" id="SM00233">
    <property type="entry name" value="PH"/>
    <property type="match status" value="1"/>
</dbReference>
<evidence type="ECO:0000256" key="1">
    <source>
        <dbReference type="ARBA" id="ARBA00022723"/>
    </source>
</evidence>
<dbReference type="AlphaFoldDB" id="A0AAV0E3Y1"/>
<dbReference type="Gene3D" id="1.20.1270.60">
    <property type="entry name" value="Arfaptin homology (AH) domain/BAR domain"/>
    <property type="match status" value="1"/>
</dbReference>
<dbReference type="InterPro" id="IPR037278">
    <property type="entry name" value="ARFGAP/RecO"/>
</dbReference>
<feature type="region of interest" description="Disordered" evidence="5">
    <location>
        <begin position="54"/>
        <end position="76"/>
    </location>
</feature>
<dbReference type="Gene3D" id="2.30.29.30">
    <property type="entry name" value="Pleckstrin-homology domain (PH domain)/Phosphotyrosine-binding domain (PTB)"/>
    <property type="match status" value="1"/>
</dbReference>
<keyword evidence="1" id="KW-0479">Metal-binding</keyword>
<dbReference type="InterPro" id="IPR011993">
    <property type="entry name" value="PH-like_dom_sf"/>
</dbReference>
<gene>
    <name evidence="8" type="ORF">CEPIT_LOCUS21431</name>
</gene>
<evidence type="ECO:0000313" key="8">
    <source>
        <dbReference type="EMBL" id="CAH9116243.1"/>
    </source>
</evidence>
<organism evidence="8 9">
    <name type="scientific">Cuscuta epithymum</name>
    <dbReference type="NCBI Taxonomy" id="186058"/>
    <lineage>
        <taxon>Eukaryota</taxon>
        <taxon>Viridiplantae</taxon>
        <taxon>Streptophyta</taxon>
        <taxon>Embryophyta</taxon>
        <taxon>Tracheophyta</taxon>
        <taxon>Spermatophyta</taxon>
        <taxon>Magnoliopsida</taxon>
        <taxon>eudicotyledons</taxon>
        <taxon>Gunneridae</taxon>
        <taxon>Pentapetalae</taxon>
        <taxon>asterids</taxon>
        <taxon>lamiids</taxon>
        <taxon>Solanales</taxon>
        <taxon>Convolvulaceae</taxon>
        <taxon>Cuscuteae</taxon>
        <taxon>Cuscuta</taxon>
        <taxon>Cuscuta subgen. Cuscuta</taxon>
    </lineage>
</organism>
<dbReference type="GO" id="GO:0005096">
    <property type="term" value="F:GTPase activator activity"/>
    <property type="evidence" value="ECO:0007669"/>
    <property type="project" value="InterPro"/>
</dbReference>
<dbReference type="CDD" id="cd13250">
    <property type="entry name" value="PH_ACAP"/>
    <property type="match status" value="1"/>
</dbReference>
<dbReference type="Pfam" id="PF00169">
    <property type="entry name" value="PH"/>
    <property type="match status" value="1"/>
</dbReference>
<keyword evidence="2 4" id="KW-0863">Zinc-finger</keyword>